<name>A0A1H5N845_PSEDM</name>
<dbReference type="EMBL" id="FNUD01000002">
    <property type="protein sequence ID" value="SEE97829.1"/>
    <property type="molecule type" value="Genomic_DNA"/>
</dbReference>
<dbReference type="Proteomes" id="UP000183613">
    <property type="component" value="Unassembled WGS sequence"/>
</dbReference>
<reference evidence="2" key="1">
    <citation type="submission" date="2016-10" db="EMBL/GenBank/DDBJ databases">
        <authorList>
            <person name="Varghese N."/>
            <person name="Submissions S."/>
        </authorList>
    </citation>
    <scope>NUCLEOTIDE SEQUENCE [LARGE SCALE GENOMIC DNA]</scope>
    <source>
        <strain evidence="2">LMG 25555</strain>
    </source>
</reference>
<evidence type="ECO:0000313" key="3">
    <source>
        <dbReference type="Proteomes" id="UP000183613"/>
    </source>
</evidence>
<sequence>MAQGRKDDAGEGEGPADTNLDPVETGLKLLDVIPESNLTRQTLTTSGTGCVAHAAHRAQHEPAHAQRIIGITSYGDQGLIAFQACKTYVAGVFVSE</sequence>
<comment type="caution">
    <text evidence="2">The sequence shown here is derived from an EMBL/GenBank/DDBJ whole genome shotgun (WGS) entry which is preliminary data.</text>
</comment>
<keyword evidence="3" id="KW-1185">Reference proteome</keyword>
<feature type="region of interest" description="Disordered" evidence="1">
    <location>
        <begin position="1"/>
        <end position="25"/>
    </location>
</feature>
<protein>
    <submittedName>
        <fullName evidence="2">Uncharacterized protein</fullName>
    </submittedName>
</protein>
<evidence type="ECO:0000313" key="2">
    <source>
        <dbReference type="EMBL" id="SEE97829.1"/>
    </source>
</evidence>
<proteinExistence type="predicted"/>
<gene>
    <name evidence="2" type="ORF">SAMN04489800_3284</name>
</gene>
<evidence type="ECO:0000256" key="1">
    <source>
        <dbReference type="SAM" id="MobiDB-lite"/>
    </source>
</evidence>
<accession>A0A1H5N845</accession>
<dbReference type="AlphaFoldDB" id="A0A1H5N845"/>
<organism evidence="2 3">
    <name type="scientific">Pseudomonas deceptionensis</name>
    <dbReference type="NCBI Taxonomy" id="882211"/>
    <lineage>
        <taxon>Bacteria</taxon>
        <taxon>Pseudomonadati</taxon>
        <taxon>Pseudomonadota</taxon>
        <taxon>Gammaproteobacteria</taxon>
        <taxon>Pseudomonadales</taxon>
        <taxon>Pseudomonadaceae</taxon>
        <taxon>Pseudomonas</taxon>
    </lineage>
</organism>